<dbReference type="AlphaFoldDB" id="A0A9J7IE22"/>
<dbReference type="PANTHER" id="PTHR20898:SF0">
    <property type="entry name" value="DAEDALUS ON 3-RELATED"/>
    <property type="match status" value="1"/>
</dbReference>
<keyword evidence="1" id="KW-0732">Signal</keyword>
<feature type="signal peptide" evidence="1">
    <location>
        <begin position="1"/>
        <end position="18"/>
    </location>
</feature>
<reference evidence="3" key="1">
    <citation type="submission" date="2025-08" db="UniProtKB">
        <authorList>
            <consortium name="RefSeq"/>
        </authorList>
    </citation>
    <scope>IDENTIFICATION</scope>
    <source>
        <strain evidence="3">Aabys</strain>
        <tissue evidence="3">Whole body</tissue>
    </source>
</reference>
<evidence type="ECO:0000313" key="2">
    <source>
        <dbReference type="Proteomes" id="UP001652621"/>
    </source>
</evidence>
<accession>A0A9J7IE22</accession>
<dbReference type="GeneID" id="109612853"/>
<dbReference type="Proteomes" id="UP001652621">
    <property type="component" value="Unplaced"/>
</dbReference>
<evidence type="ECO:0000256" key="1">
    <source>
        <dbReference type="SAM" id="SignalP"/>
    </source>
</evidence>
<gene>
    <name evidence="3" type="primary">LOC109612853</name>
</gene>
<evidence type="ECO:0000313" key="3">
    <source>
        <dbReference type="RefSeq" id="XP_019892849.2"/>
    </source>
</evidence>
<dbReference type="PANTHER" id="PTHR20898">
    <property type="entry name" value="DAEDALUS ON 3-RELATED-RELATED"/>
    <property type="match status" value="1"/>
</dbReference>
<dbReference type="InterPro" id="IPR010512">
    <property type="entry name" value="DUF1091"/>
</dbReference>
<dbReference type="Pfam" id="PF06477">
    <property type="entry name" value="DUF1091"/>
    <property type="match status" value="1"/>
</dbReference>
<keyword evidence="2" id="KW-1185">Reference proteome</keyword>
<dbReference type="RefSeq" id="XP_019892849.2">
    <property type="nucleotide sequence ID" value="XM_020037290.2"/>
</dbReference>
<dbReference type="VEuPathDB" id="VectorBase:MDOMA2_010561"/>
<protein>
    <submittedName>
        <fullName evidence="3">Uncharacterized protein LOC109612853</fullName>
    </submittedName>
</protein>
<feature type="chain" id="PRO_5045899777" evidence="1">
    <location>
        <begin position="19"/>
        <end position="175"/>
    </location>
</feature>
<name>A0A9J7IE22_MUSDO</name>
<dbReference type="KEGG" id="mde:109612853"/>
<dbReference type="OrthoDB" id="7727171at2759"/>
<proteinExistence type="predicted"/>
<organism evidence="2 3">
    <name type="scientific">Musca domestica</name>
    <name type="common">House fly</name>
    <dbReference type="NCBI Taxonomy" id="7370"/>
    <lineage>
        <taxon>Eukaryota</taxon>
        <taxon>Metazoa</taxon>
        <taxon>Ecdysozoa</taxon>
        <taxon>Arthropoda</taxon>
        <taxon>Hexapoda</taxon>
        <taxon>Insecta</taxon>
        <taxon>Pterygota</taxon>
        <taxon>Neoptera</taxon>
        <taxon>Endopterygota</taxon>
        <taxon>Diptera</taxon>
        <taxon>Brachycera</taxon>
        <taxon>Muscomorpha</taxon>
        <taxon>Muscoidea</taxon>
        <taxon>Muscidae</taxon>
        <taxon>Musca</taxon>
    </lineage>
</organism>
<dbReference type="SMART" id="SM00697">
    <property type="entry name" value="DM8"/>
    <property type="match status" value="1"/>
</dbReference>
<sequence length="175" mass="20372">MILLYLVLVPSTFPNVDGLKLRFTNVKCEDLSPDFCRFQKCRLAVIKRDVIALNIDVKLLKVPVNNVTVNLSFYKKASGYRPFLYNITHDFCSFMQNRKRIMLAKIVLDVLLKKSNINHTCPYDHNIIVDNAILHESQFQLLPLPRGDYMVQVKVAAYNDWKALVRIYFGIYQDL</sequence>